<dbReference type="SUPFAM" id="SSF49899">
    <property type="entry name" value="Concanavalin A-like lectins/glucanases"/>
    <property type="match status" value="6"/>
</dbReference>
<dbReference type="SMART" id="SM00282">
    <property type="entry name" value="LamG"/>
    <property type="match status" value="6"/>
</dbReference>
<evidence type="ECO:0000256" key="16">
    <source>
        <dbReference type="SAM" id="SignalP"/>
    </source>
</evidence>
<evidence type="ECO:0000256" key="9">
    <source>
        <dbReference type="ARBA" id="ARBA00035005"/>
    </source>
</evidence>
<feature type="domain" description="Laminin G" evidence="17">
    <location>
        <begin position="885"/>
        <end position="1060"/>
    </location>
</feature>
<accession>A0ABM4KPE2</accession>
<evidence type="ECO:0000256" key="3">
    <source>
        <dbReference type="ARBA" id="ARBA00022737"/>
    </source>
</evidence>
<keyword evidence="13" id="KW-0245">EGF-like domain</keyword>
<evidence type="ECO:0000256" key="7">
    <source>
        <dbReference type="ARBA" id="ARBA00023157"/>
    </source>
</evidence>
<feature type="compositionally biased region" description="Low complexity" evidence="14">
    <location>
        <begin position="1304"/>
        <end position="1313"/>
    </location>
</feature>
<feature type="region of interest" description="Disordered" evidence="14">
    <location>
        <begin position="1421"/>
        <end position="1454"/>
    </location>
</feature>
<dbReference type="InterPro" id="IPR003585">
    <property type="entry name" value="Neurexin-like"/>
</dbReference>
<dbReference type="InterPro" id="IPR013320">
    <property type="entry name" value="ConA-like_dom_sf"/>
</dbReference>
<feature type="domain" description="EGF-like" evidence="18">
    <location>
        <begin position="1063"/>
        <end position="1100"/>
    </location>
</feature>
<evidence type="ECO:0000256" key="10">
    <source>
        <dbReference type="ARBA" id="ARBA00044151"/>
    </source>
</evidence>
<dbReference type="Pfam" id="PF00008">
    <property type="entry name" value="EGF"/>
    <property type="match status" value="1"/>
</dbReference>
<feature type="chain" id="PRO_5046490192" description="Neurexin-1" evidence="16">
    <location>
        <begin position="26"/>
        <end position="1454"/>
    </location>
</feature>
<sequence length="1454" mass="159532">MGTALLQRGGCFLLCLSLLLLGCWAELGNGLEFPGAEGQWTRFPKWNACCESEMSFQLKTRSARGLVLYFDDEGFCDFLELILTRGGRLQLSFSIFCAEPATLLADTPVNDGAWHHVRIRRQFRNTTLFIDQVEAKWVEVKSKRRDMTVFSGLFVGGLPPELRAAALKLTLASVREREPFKGWIRDVRVNSSQALPVDSGDVKLDDEPPNSGGGSPCEAGEEGEGGVCLNGGVCSVVDDQAVCDCSRTGFRGKDCSQGKEEYIATFKGSEYFCYDLSQNPIQSSSDEITLSFKTLQRNGLMLHTGKSADYVNLALKNGAVSLVINLGSGAFEALVEPVNGKFNDNAWHDVKVTRNLRQHSGIGHAMVTISVDGILTTTGYTQEDYTMLGSDDFFYVGGSPSTADLPGSPVSNNFMGCLKEVVYKNNDVRLELSRLAKQGDPKMKIHGVVAFKCENVATLDPITFETPESFISLPKWNAKKTGSISFDFRTTEPNGLILFSHGKPRHQKDAKHPQMIKVDFFAIEMLDGHLYLLLDMGSGTIKIKALQKKVNDGEWYHVDFQRDGRSGTISVNTLRTPYTAPGESEILDLDDELYLGGLPENKAGLVFPTEVWTALLNYGYVGCIRDLFIDGQSKDIRQMAEVQSTAGVKPSCSRETAKPCLSNPCKNNGMCRDGWNRYVCDCSGTGYLGRSCEREATVLSYDGSMFMKIQLPVVMHTEAEDVSLRFRSQRAYGILMATTSRDSADTLRLELDAGRVKLTVNLDCIRINCNSSKGPETLFAGYNLNDNEWHTVRVVRRGKSLKLTVDDQQAMTGQMAGDHTRLEFHNIETGIITERRYLSSVPSNFIGHLQSLTFNGMAYIDLCKNGDIDYCELNARFGFRNIIADPVTFKTKSSYVALATLQAYTSMHLFFQFKTTSLDGLILYNSGDGNDFIVVELVKGYLHYVFDLGNGANLIKGSSNKPLNDNQWHNVMISRDTSNLHTVKIDTKITTQITAGARNLDLKSDLYIGGVAKETYKSLPKLVHAKEGFQGCLASVDLNGRLPDLIADALFCNGQIERGCEGPSTTCQEDSCSNQGVCLQQWDGFSCDCSMTSFSGPLCNDPGTTYIFSKGGGQITYKWPPNDRPSTRADRLAIGFSTVQKEAVLVRVDSSSGLGDYLELHIHQGKIGVKFNVGTDDIAIEESNAIINDGKYHVVRFTRSGGNATLQVDSWPVIERYPAGRQLTIFNSQATIIIGGKEQGQPFQGQLSGLYYNGLKVLNMAAENDANIAIVGNVRLVGEVPSSMTTESTATAMQSEMSTSIMETTTTLATSTARRGKPPTKEPVSQTTDDILVASAECPSDDEDIDPCEPSSANPTRAGGREPYPGSAEVIRESSSTTGMVVGIVAAAALCILILLYAMYKYRNRDEGSYHVDESRNYISNSAQSNGAVVKEKQPSSAKSANKNKKNKDKEYYV</sequence>
<evidence type="ECO:0000256" key="5">
    <source>
        <dbReference type="ARBA" id="ARBA00022989"/>
    </source>
</evidence>
<comment type="subcellular location">
    <subcellularLocation>
        <location evidence="9">Presynaptic cell membrane</location>
        <topology evidence="9">Single-pass type I membrane protein</topology>
    </subcellularLocation>
</comment>
<dbReference type="CDD" id="cd00054">
    <property type="entry name" value="EGF_CA"/>
    <property type="match status" value="1"/>
</dbReference>
<gene>
    <name evidence="20" type="primary">NRXN1</name>
</gene>
<dbReference type="PROSITE" id="PS00010">
    <property type="entry name" value="ASX_HYDROXYL"/>
    <property type="match status" value="1"/>
</dbReference>
<dbReference type="PROSITE" id="PS50026">
    <property type="entry name" value="EGF_3"/>
    <property type="match status" value="3"/>
</dbReference>
<keyword evidence="7" id="KW-1015">Disulfide bond</keyword>
<dbReference type="RefSeq" id="XP_070430059.1">
    <property type="nucleotide sequence ID" value="XM_070573958.1"/>
</dbReference>
<comment type="similarity">
    <text evidence="1">Belongs to the neurexin family.</text>
</comment>
<evidence type="ECO:0000256" key="8">
    <source>
        <dbReference type="ARBA" id="ARBA00023207"/>
    </source>
</evidence>
<feature type="domain" description="Laminin G" evidence="17">
    <location>
        <begin position="263"/>
        <end position="453"/>
    </location>
</feature>
<reference evidence="20" key="1">
    <citation type="submission" date="2025-08" db="UniProtKB">
        <authorList>
            <consortium name="RefSeq"/>
        </authorList>
    </citation>
    <scope>IDENTIFICATION</scope>
    <source>
        <tissue evidence="20">Blood</tissue>
    </source>
</reference>
<name>A0ABM4KPE2_EQUPR</name>
<dbReference type="Gene3D" id="2.60.120.200">
    <property type="match status" value="6"/>
</dbReference>
<keyword evidence="16" id="KW-0732">Signal</keyword>
<dbReference type="PANTHER" id="PTHR15036">
    <property type="entry name" value="PIKACHURIN-LIKE PROTEIN"/>
    <property type="match status" value="1"/>
</dbReference>
<feature type="domain" description="Laminin G" evidence="17">
    <location>
        <begin position="1106"/>
        <end position="1274"/>
    </location>
</feature>
<dbReference type="InterPro" id="IPR050372">
    <property type="entry name" value="Neurexin-related_CASP"/>
</dbReference>
<evidence type="ECO:0000259" key="18">
    <source>
        <dbReference type="PROSITE" id="PS50026"/>
    </source>
</evidence>
<keyword evidence="6 15" id="KW-0472">Membrane</keyword>
<keyword evidence="3" id="KW-0677">Repeat</keyword>
<keyword evidence="8" id="KW-0357">Heparan sulfate</keyword>
<evidence type="ECO:0000256" key="1">
    <source>
        <dbReference type="ARBA" id="ARBA00010241"/>
    </source>
</evidence>
<dbReference type="InterPro" id="IPR000742">
    <property type="entry name" value="EGF"/>
</dbReference>
<keyword evidence="19" id="KW-1185">Reference proteome</keyword>
<feature type="domain" description="Laminin G" evidence="17">
    <location>
        <begin position="460"/>
        <end position="652"/>
    </location>
</feature>
<evidence type="ECO:0000256" key="11">
    <source>
        <dbReference type="ARBA" id="ARBA00044281"/>
    </source>
</evidence>
<organism evidence="19 20">
    <name type="scientific">Equus przewalskii</name>
    <name type="common">Przewalski's horse</name>
    <name type="synonym">Equus caballus przewalskii</name>
    <dbReference type="NCBI Taxonomy" id="9798"/>
    <lineage>
        <taxon>Eukaryota</taxon>
        <taxon>Metazoa</taxon>
        <taxon>Chordata</taxon>
        <taxon>Craniata</taxon>
        <taxon>Vertebrata</taxon>
        <taxon>Euteleostomi</taxon>
        <taxon>Mammalia</taxon>
        <taxon>Eutheria</taxon>
        <taxon>Laurasiatheria</taxon>
        <taxon>Perissodactyla</taxon>
        <taxon>Equidae</taxon>
        <taxon>Equus</taxon>
    </lineage>
</organism>
<protein>
    <recommendedName>
        <fullName evidence="10">Neurexin-1</fullName>
    </recommendedName>
    <alternativeName>
        <fullName evidence="12">Neurexin I-alpha</fullName>
    </alternativeName>
    <alternativeName>
        <fullName evidence="11">Neurexin-1-alpha</fullName>
    </alternativeName>
</protein>
<dbReference type="SMART" id="SM00294">
    <property type="entry name" value="4.1m"/>
    <property type="match status" value="1"/>
</dbReference>
<comment type="caution">
    <text evidence="13">Lacks conserved residue(s) required for the propagation of feature annotation.</text>
</comment>
<feature type="domain" description="EGF-like" evidence="18">
    <location>
        <begin position="219"/>
        <end position="256"/>
    </location>
</feature>
<feature type="region of interest" description="Disordered" evidence="14">
    <location>
        <begin position="1304"/>
        <end position="1367"/>
    </location>
</feature>
<evidence type="ECO:0000256" key="4">
    <source>
        <dbReference type="ARBA" id="ARBA00022889"/>
    </source>
</evidence>
<evidence type="ECO:0000256" key="15">
    <source>
        <dbReference type="SAM" id="Phobius"/>
    </source>
</evidence>
<dbReference type="Pfam" id="PF02210">
    <property type="entry name" value="Laminin_G_2"/>
    <property type="match status" value="6"/>
</dbReference>
<dbReference type="Gene3D" id="2.10.25.10">
    <property type="entry name" value="Laminin"/>
    <property type="match status" value="3"/>
</dbReference>
<feature type="signal peptide" evidence="16">
    <location>
        <begin position="1"/>
        <end position="25"/>
    </location>
</feature>
<dbReference type="PROSITE" id="PS50025">
    <property type="entry name" value="LAM_G_DOMAIN"/>
    <property type="match status" value="6"/>
</dbReference>
<dbReference type="InterPro" id="IPR001791">
    <property type="entry name" value="Laminin_G"/>
</dbReference>
<evidence type="ECO:0000256" key="12">
    <source>
        <dbReference type="ARBA" id="ARBA00044347"/>
    </source>
</evidence>
<keyword evidence="5 15" id="KW-1133">Transmembrane helix</keyword>
<evidence type="ECO:0000256" key="6">
    <source>
        <dbReference type="ARBA" id="ARBA00023136"/>
    </source>
</evidence>
<dbReference type="SMART" id="SM00181">
    <property type="entry name" value="EGF"/>
    <property type="match status" value="3"/>
</dbReference>
<dbReference type="InterPro" id="IPR000152">
    <property type="entry name" value="EGF-type_Asp/Asn_hydroxyl_site"/>
</dbReference>
<keyword evidence="8" id="KW-0325">Glycoprotein</keyword>
<evidence type="ECO:0000256" key="14">
    <source>
        <dbReference type="SAM" id="MobiDB-lite"/>
    </source>
</evidence>
<dbReference type="GeneID" id="103566324"/>
<feature type="transmembrane region" description="Helical" evidence="15">
    <location>
        <begin position="1380"/>
        <end position="1400"/>
    </location>
</feature>
<evidence type="ECO:0000256" key="13">
    <source>
        <dbReference type="PROSITE-ProRule" id="PRU00076"/>
    </source>
</evidence>
<evidence type="ECO:0000313" key="19">
    <source>
        <dbReference type="Proteomes" id="UP001652662"/>
    </source>
</evidence>
<keyword evidence="2 15" id="KW-0812">Transmembrane</keyword>
<evidence type="ECO:0000256" key="2">
    <source>
        <dbReference type="ARBA" id="ARBA00022692"/>
    </source>
</evidence>
<dbReference type="Proteomes" id="UP001652662">
    <property type="component" value="Chromosome 14"/>
</dbReference>
<keyword evidence="8" id="KW-0654">Proteoglycan</keyword>
<feature type="domain" description="Laminin G" evidence="17">
    <location>
        <begin position="30"/>
        <end position="217"/>
    </location>
</feature>
<evidence type="ECO:0000259" key="17">
    <source>
        <dbReference type="PROSITE" id="PS50025"/>
    </source>
</evidence>
<dbReference type="CDD" id="cd00110">
    <property type="entry name" value="LamG"/>
    <property type="match status" value="6"/>
</dbReference>
<feature type="domain" description="Laminin G" evidence="17">
    <location>
        <begin position="698"/>
        <end position="871"/>
    </location>
</feature>
<dbReference type="PANTHER" id="PTHR15036:SF51">
    <property type="entry name" value="NEUREXIN-1"/>
    <property type="match status" value="1"/>
</dbReference>
<proteinExistence type="inferred from homology"/>
<feature type="domain" description="EGF-like" evidence="18">
    <location>
        <begin position="656"/>
        <end position="693"/>
    </location>
</feature>
<evidence type="ECO:0000313" key="20">
    <source>
        <dbReference type="RefSeq" id="XP_070430059.1"/>
    </source>
</evidence>
<keyword evidence="4" id="KW-0130">Cell adhesion</keyword>
<feature type="region of interest" description="Disordered" evidence="14">
    <location>
        <begin position="196"/>
        <end position="220"/>
    </location>
</feature>